<dbReference type="InterPro" id="IPR006102">
    <property type="entry name" value="Ig-like_GH2"/>
</dbReference>
<feature type="chain" id="PRO_5037932199" evidence="4">
    <location>
        <begin position="28"/>
        <end position="1075"/>
    </location>
</feature>
<evidence type="ECO:0000259" key="5">
    <source>
        <dbReference type="PROSITE" id="PS50022"/>
    </source>
</evidence>
<dbReference type="GO" id="GO:0004553">
    <property type="term" value="F:hydrolase activity, hydrolyzing O-glycosyl compounds"/>
    <property type="evidence" value="ECO:0007669"/>
    <property type="project" value="InterPro"/>
</dbReference>
<dbReference type="InterPro" id="IPR051913">
    <property type="entry name" value="GH2_Domain-Containing"/>
</dbReference>
<keyword evidence="7" id="KW-1185">Reference proteome</keyword>
<evidence type="ECO:0000256" key="3">
    <source>
        <dbReference type="ARBA" id="ARBA00023295"/>
    </source>
</evidence>
<organism evidence="6 7">
    <name type="scientific">Pelagicoccus enzymogenes</name>
    <dbReference type="NCBI Taxonomy" id="2773457"/>
    <lineage>
        <taxon>Bacteria</taxon>
        <taxon>Pseudomonadati</taxon>
        <taxon>Verrucomicrobiota</taxon>
        <taxon>Opitutia</taxon>
        <taxon>Puniceicoccales</taxon>
        <taxon>Pelagicoccaceae</taxon>
        <taxon>Pelagicoccus</taxon>
    </lineage>
</organism>
<protein>
    <submittedName>
        <fullName evidence="6">Discoidin domain-containing protein</fullName>
    </submittedName>
</protein>
<evidence type="ECO:0000256" key="4">
    <source>
        <dbReference type="SAM" id="SignalP"/>
    </source>
</evidence>
<feature type="signal peptide" evidence="4">
    <location>
        <begin position="1"/>
        <end position="27"/>
    </location>
</feature>
<evidence type="ECO:0000256" key="1">
    <source>
        <dbReference type="ARBA" id="ARBA00007401"/>
    </source>
</evidence>
<reference evidence="6" key="1">
    <citation type="submission" date="2020-09" db="EMBL/GenBank/DDBJ databases">
        <title>Pelagicoccus enzymogenes sp. nov. with an EPS production, isolated from marine sediment.</title>
        <authorList>
            <person name="Feng X."/>
        </authorList>
    </citation>
    <scope>NUCLEOTIDE SEQUENCE</scope>
    <source>
        <strain evidence="6">NFK12</strain>
    </source>
</reference>
<dbReference type="InterPro" id="IPR036156">
    <property type="entry name" value="Beta-gal/glucu_dom_sf"/>
</dbReference>
<dbReference type="Gene3D" id="2.60.40.10">
    <property type="entry name" value="Immunoglobulins"/>
    <property type="match status" value="1"/>
</dbReference>
<dbReference type="SUPFAM" id="SSF49303">
    <property type="entry name" value="beta-Galactosidase/glucuronidase domain"/>
    <property type="match status" value="1"/>
</dbReference>
<dbReference type="InterPro" id="IPR006104">
    <property type="entry name" value="Glyco_hydro_2_N"/>
</dbReference>
<dbReference type="PROSITE" id="PS50022">
    <property type="entry name" value="FA58C_3"/>
    <property type="match status" value="1"/>
</dbReference>
<gene>
    <name evidence="6" type="ORF">IEN85_00330</name>
</gene>
<dbReference type="InterPro" id="IPR017853">
    <property type="entry name" value="GH"/>
</dbReference>
<proteinExistence type="inferred from homology"/>
<dbReference type="InterPro" id="IPR008979">
    <property type="entry name" value="Galactose-bd-like_sf"/>
</dbReference>
<evidence type="ECO:0000313" key="6">
    <source>
        <dbReference type="EMBL" id="MBD5777938.1"/>
    </source>
</evidence>
<dbReference type="SUPFAM" id="SSF51445">
    <property type="entry name" value="(Trans)glycosidases"/>
    <property type="match status" value="1"/>
</dbReference>
<comment type="caution">
    <text evidence="6">The sequence shown here is derived from an EMBL/GenBank/DDBJ whole genome shotgun (WGS) entry which is preliminary data.</text>
</comment>
<feature type="domain" description="F5/8 type C" evidence="5">
    <location>
        <begin position="903"/>
        <end position="1058"/>
    </location>
</feature>
<dbReference type="PANTHER" id="PTHR42732:SF1">
    <property type="entry name" value="BETA-MANNOSIDASE"/>
    <property type="match status" value="1"/>
</dbReference>
<dbReference type="AlphaFoldDB" id="A0A927F3W9"/>
<comment type="similarity">
    <text evidence="1">Belongs to the glycosyl hydrolase 2 family.</text>
</comment>
<dbReference type="PANTHER" id="PTHR42732">
    <property type="entry name" value="BETA-GALACTOSIDASE"/>
    <property type="match status" value="1"/>
</dbReference>
<dbReference type="Proteomes" id="UP000622317">
    <property type="component" value="Unassembled WGS sequence"/>
</dbReference>
<accession>A0A927F3W9</accession>
<keyword evidence="4" id="KW-0732">Signal</keyword>
<dbReference type="GO" id="GO:0005975">
    <property type="term" value="P:carbohydrate metabolic process"/>
    <property type="evidence" value="ECO:0007669"/>
    <property type="project" value="InterPro"/>
</dbReference>
<evidence type="ECO:0000256" key="2">
    <source>
        <dbReference type="ARBA" id="ARBA00022801"/>
    </source>
</evidence>
<dbReference type="SUPFAM" id="SSF49785">
    <property type="entry name" value="Galactose-binding domain-like"/>
    <property type="match status" value="2"/>
</dbReference>
<dbReference type="InterPro" id="IPR000421">
    <property type="entry name" value="FA58C"/>
</dbReference>
<evidence type="ECO:0000313" key="7">
    <source>
        <dbReference type="Proteomes" id="UP000622317"/>
    </source>
</evidence>
<name>A0A927F3W9_9BACT</name>
<dbReference type="InterPro" id="IPR013783">
    <property type="entry name" value="Ig-like_fold"/>
</dbReference>
<dbReference type="RefSeq" id="WP_191615069.1">
    <property type="nucleotide sequence ID" value="NZ_JACYFG010000002.1"/>
</dbReference>
<dbReference type="Pfam" id="PF00754">
    <property type="entry name" value="F5_F8_type_C"/>
    <property type="match status" value="1"/>
</dbReference>
<dbReference type="EMBL" id="JACYFG010000002">
    <property type="protein sequence ID" value="MBD5777938.1"/>
    <property type="molecule type" value="Genomic_DNA"/>
</dbReference>
<dbReference type="Gene3D" id="2.60.120.260">
    <property type="entry name" value="Galactose-binding domain-like"/>
    <property type="match status" value="2"/>
</dbReference>
<dbReference type="Pfam" id="PF00703">
    <property type="entry name" value="Glyco_hydro_2"/>
    <property type="match status" value="1"/>
</dbReference>
<keyword evidence="3" id="KW-0326">Glycosidase</keyword>
<keyword evidence="2" id="KW-0378">Hydrolase</keyword>
<dbReference type="Gene3D" id="3.20.20.80">
    <property type="entry name" value="Glycosidases"/>
    <property type="match status" value="1"/>
</dbReference>
<sequence>MKTKLLLCLRCTVAISIAIIANYVAHAKDTIDLSGTWEVRLDTDDQVEPTRWPKDLKSSPITLPGTIGEAELGTPLALEPALTKQVFEYLHQRNSYIGAAWYSREIEVDESWANAPVELLLERVLWRSDVWLNGEKIDTQNSLIAPHRFDLGTKLKPGKNTLMVRIDNRMQVDIGTLGHAYTEQTQTIWNGILGSIELRKQAPLSIAKLSVEPQPIDGKVHVTFELSNTTGKEQKTNIQLSAAPEGKSKTVASTSLSLTAPAGTSHHSATLPADKLNRWSEFNPQLYSFEAQLSAGKLSDSEGIVSGIREILTDERHVTINGNVSFMRGTLDCAIFPKTGYPPTDVASWDKIFQTVRDYGLNHVRFHSWCPPAAAFESADKLGVYLQPELPNWTFKNGQDPVVDAWLEEEGYRILREYAHHPSFVFFSMGNELTGDYSYLDGLIRRLREKAPHLLYTSTTYSFSERGAKEGPEDDIFITQRSNTGWVRGQGFINTTWPTTDSNYAEGMSSIDVPLITHEVGQYNVYPNLSELPKYDGNLRALNFEAIKEDLEKKGRLDKADDYTLNSGKLAVILYKEDIERALRTKDLSGIQLLNLNDFPGQSTATVGVLDAFWESKGLVTPEEFRQFTSPVVPLIKMPKMAWSNDETFTASIEIANFSDATLKNAKISWSLKTEDGKTVAKANLPSRNVPLGNGHDLGQIEAPLKSIKEATKLSVEVALKGTDYKNAWNIWVYPNNAETTPENVTVIRRYGKPLFDALAAGENVLFLPSVEELTNPLAGRFIPVFWSPLHFPNQAGSLGTLIDSDHPAFKSFPTDTHTDWQWWELLADSTSITADSLGPDFEPVMQFIDKYNRNSLPAIMWEAKVGPGKLFVCTLDLDSDPERRIVARQLKASLLDYIGGKAFAPDFEIDAKTLASFFQVKPYTFELSRGTSHPNHDFNKLFDGKADTFWHSDWNDKDTKHPYVITIAMKEQLKVAGLKYLPRQNSERARVADYKIETSLDGKNWKTASSGTLPNSKEVQQIKFKESVSTLFLRLTVLSDVSTTTHAAIAELSPIFDDGNANVDDLGLIDGFNN</sequence>
<dbReference type="Pfam" id="PF02837">
    <property type="entry name" value="Glyco_hydro_2_N"/>
    <property type="match status" value="1"/>
</dbReference>